<evidence type="ECO:0000313" key="3">
    <source>
        <dbReference type="Proteomes" id="UP000230731"/>
    </source>
</evidence>
<organism evidence="2 3">
    <name type="scientific">Candidatus Andersenbacteria bacterium CG10_big_fil_rev_8_21_14_0_10_54_11</name>
    <dbReference type="NCBI Taxonomy" id="1974485"/>
    <lineage>
        <taxon>Bacteria</taxon>
        <taxon>Candidatus Anderseniibacteriota</taxon>
    </lineage>
</organism>
<accession>A0A2M6WZ59</accession>
<feature type="coiled-coil region" evidence="1">
    <location>
        <begin position="82"/>
        <end position="157"/>
    </location>
</feature>
<evidence type="ECO:0000313" key="2">
    <source>
        <dbReference type="EMBL" id="PIT98091.1"/>
    </source>
</evidence>
<gene>
    <name evidence="2" type="ORF">COT71_02695</name>
</gene>
<keyword evidence="1" id="KW-0175">Coiled coil</keyword>
<proteinExistence type="predicted"/>
<evidence type="ECO:0000256" key="1">
    <source>
        <dbReference type="SAM" id="Coils"/>
    </source>
</evidence>
<comment type="caution">
    <text evidence="2">The sequence shown here is derived from an EMBL/GenBank/DDBJ whole genome shotgun (WGS) entry which is preliminary data.</text>
</comment>
<dbReference type="EMBL" id="PEZP01000032">
    <property type="protein sequence ID" value="PIT98091.1"/>
    <property type="molecule type" value="Genomic_DNA"/>
</dbReference>
<reference evidence="3" key="1">
    <citation type="submission" date="2017-09" db="EMBL/GenBank/DDBJ databases">
        <title>Depth-based differentiation of microbial function through sediment-hosted aquifers and enrichment of novel symbionts in the deep terrestrial subsurface.</title>
        <authorList>
            <person name="Probst A.J."/>
            <person name="Ladd B."/>
            <person name="Jarett J.K."/>
            <person name="Geller-Mcgrath D.E."/>
            <person name="Sieber C.M.K."/>
            <person name="Emerson J.B."/>
            <person name="Anantharaman K."/>
            <person name="Thomas B.C."/>
            <person name="Malmstrom R."/>
            <person name="Stieglmeier M."/>
            <person name="Klingl A."/>
            <person name="Woyke T."/>
            <person name="Ryan C.M."/>
            <person name="Banfield J.F."/>
        </authorList>
    </citation>
    <scope>NUCLEOTIDE SEQUENCE [LARGE SCALE GENOMIC DNA]</scope>
</reference>
<name>A0A2M6WZ59_9BACT</name>
<dbReference type="Proteomes" id="UP000230731">
    <property type="component" value="Unassembled WGS sequence"/>
</dbReference>
<sequence length="198" mass="22135">MSDVLLSTFVLLLALLALVVSMRLLRIFLHRRADPPSPAHKPSAAADAVGVVAAAKVQAEKIIRGADLITRRTEQDLKKTLQHQAETAARAAEERLQDMTNMLQKTVEQHLASYTKQLAKHTTAMEDELKRISEKERTRLRKEISAYQQRRVSALEQEIIDSLPGIISRAAGRSIPLVEHEKMVSEALKRASESGWNL</sequence>
<dbReference type="AlphaFoldDB" id="A0A2M6WZ59"/>
<protein>
    <submittedName>
        <fullName evidence="2">Uncharacterized protein</fullName>
    </submittedName>
</protein>